<sequence length="347" mass="38432">MADLRLHMSVWKSCRPGKVPWTEQDVFDHAAAVKLSLPVTVKELIQSPEWKGGPLIQLENDVSRPTADDCILNYIWLRPFVSKFPETVCSGYYAADVFRALDVYLENKLLQSSDPMDTKKSMALDEGGKMKRLMGGLRYLWRSKSGNHPRITEMKSLLKLSPRAEARRREAADERESDDNMGEPPQAVDAVVEEMPALTDDQSEGATGGDEAEDMEEDGDGAGEGSGVDEGAEEEEGAESGEDQTDDDVVGHDDSGHADNMGLVDPQFNDPSKNELFEVPSSGKKVIEDRNKVTELCMDLMKYWKTHARAPEGVHMCTKNPNKRPASEQAPSVVLCPLFRVLISFSI</sequence>
<keyword evidence="4" id="KW-0687">Ribonucleoprotein</keyword>
<reference evidence="3" key="2">
    <citation type="submission" date="2024-04" db="EMBL/GenBank/DDBJ databases">
        <authorList>
            <person name="Chen Y."/>
            <person name="Shah S."/>
            <person name="Dougan E. K."/>
            <person name="Thang M."/>
            <person name="Chan C."/>
        </authorList>
    </citation>
    <scope>NUCLEOTIDE SEQUENCE [LARGE SCALE GENOMIC DNA]</scope>
</reference>
<dbReference type="EMBL" id="CAMXCT010001402">
    <property type="protein sequence ID" value="CAI3989770.1"/>
    <property type="molecule type" value="Genomic_DNA"/>
</dbReference>
<gene>
    <name evidence="2" type="ORF">C1SCF055_LOCUS16816</name>
</gene>
<evidence type="ECO:0000313" key="3">
    <source>
        <dbReference type="EMBL" id="CAL1143145.1"/>
    </source>
</evidence>
<feature type="compositionally biased region" description="Acidic residues" evidence="1">
    <location>
        <begin position="210"/>
        <end position="221"/>
    </location>
</feature>
<evidence type="ECO:0000256" key="1">
    <source>
        <dbReference type="SAM" id="MobiDB-lite"/>
    </source>
</evidence>
<name>A0A9P1CDZ6_9DINO</name>
<evidence type="ECO:0000313" key="4">
    <source>
        <dbReference type="EMBL" id="CAL4777082.1"/>
    </source>
</evidence>
<proteinExistence type="predicted"/>
<accession>A0A9P1CDZ6</accession>
<dbReference type="GO" id="GO:0005840">
    <property type="term" value="C:ribosome"/>
    <property type="evidence" value="ECO:0007669"/>
    <property type="project" value="UniProtKB-KW"/>
</dbReference>
<keyword evidence="5" id="KW-1185">Reference proteome</keyword>
<reference evidence="2" key="1">
    <citation type="submission" date="2022-10" db="EMBL/GenBank/DDBJ databases">
        <authorList>
            <person name="Chen Y."/>
            <person name="Dougan E. K."/>
            <person name="Chan C."/>
            <person name="Rhodes N."/>
            <person name="Thang M."/>
        </authorList>
    </citation>
    <scope>NUCLEOTIDE SEQUENCE</scope>
</reference>
<dbReference type="EMBL" id="CAMXCT030001402">
    <property type="protein sequence ID" value="CAL4777082.1"/>
    <property type="molecule type" value="Genomic_DNA"/>
</dbReference>
<protein>
    <submittedName>
        <fullName evidence="4">30S ribosomal protein S6</fullName>
    </submittedName>
</protein>
<dbReference type="Proteomes" id="UP001152797">
    <property type="component" value="Unassembled WGS sequence"/>
</dbReference>
<dbReference type="AlphaFoldDB" id="A0A9P1CDZ6"/>
<dbReference type="EMBL" id="CAMXCT020001402">
    <property type="protein sequence ID" value="CAL1143145.1"/>
    <property type="molecule type" value="Genomic_DNA"/>
</dbReference>
<comment type="caution">
    <text evidence="2">The sequence shown here is derived from an EMBL/GenBank/DDBJ whole genome shotgun (WGS) entry which is preliminary data.</text>
</comment>
<feature type="region of interest" description="Disordered" evidence="1">
    <location>
        <begin position="152"/>
        <end position="184"/>
    </location>
</feature>
<evidence type="ECO:0000313" key="2">
    <source>
        <dbReference type="EMBL" id="CAI3989770.1"/>
    </source>
</evidence>
<feature type="compositionally biased region" description="Acidic residues" evidence="1">
    <location>
        <begin position="230"/>
        <end position="248"/>
    </location>
</feature>
<feature type="region of interest" description="Disordered" evidence="1">
    <location>
        <begin position="199"/>
        <end position="277"/>
    </location>
</feature>
<feature type="compositionally biased region" description="Basic and acidic residues" evidence="1">
    <location>
        <begin position="162"/>
        <end position="174"/>
    </location>
</feature>
<organism evidence="2">
    <name type="scientific">Cladocopium goreaui</name>
    <dbReference type="NCBI Taxonomy" id="2562237"/>
    <lineage>
        <taxon>Eukaryota</taxon>
        <taxon>Sar</taxon>
        <taxon>Alveolata</taxon>
        <taxon>Dinophyceae</taxon>
        <taxon>Suessiales</taxon>
        <taxon>Symbiodiniaceae</taxon>
        <taxon>Cladocopium</taxon>
    </lineage>
</organism>
<evidence type="ECO:0000313" key="5">
    <source>
        <dbReference type="Proteomes" id="UP001152797"/>
    </source>
</evidence>
<keyword evidence="4" id="KW-0689">Ribosomal protein</keyword>